<dbReference type="EMBL" id="BSYO01000016">
    <property type="protein sequence ID" value="GMH16601.1"/>
    <property type="molecule type" value="Genomic_DNA"/>
</dbReference>
<dbReference type="AlphaFoldDB" id="A0AAD3STN9"/>
<name>A0AAD3STN9_NEPGR</name>
<dbReference type="Proteomes" id="UP001279734">
    <property type="component" value="Unassembled WGS sequence"/>
</dbReference>
<evidence type="ECO:0000313" key="2">
    <source>
        <dbReference type="Proteomes" id="UP001279734"/>
    </source>
</evidence>
<proteinExistence type="predicted"/>
<protein>
    <submittedName>
        <fullName evidence="1">Uncharacterized protein</fullName>
    </submittedName>
</protein>
<sequence>MATWKCLLNADNSVHVCLKKGEAELMNPCTWGNKPTPQGTSSAPLPPPVATLLPCLSAAVLTAYERQLALSKMVGV</sequence>
<accession>A0AAD3STN9</accession>
<organism evidence="1 2">
    <name type="scientific">Nepenthes gracilis</name>
    <name type="common">Slender pitcher plant</name>
    <dbReference type="NCBI Taxonomy" id="150966"/>
    <lineage>
        <taxon>Eukaryota</taxon>
        <taxon>Viridiplantae</taxon>
        <taxon>Streptophyta</taxon>
        <taxon>Embryophyta</taxon>
        <taxon>Tracheophyta</taxon>
        <taxon>Spermatophyta</taxon>
        <taxon>Magnoliopsida</taxon>
        <taxon>eudicotyledons</taxon>
        <taxon>Gunneridae</taxon>
        <taxon>Pentapetalae</taxon>
        <taxon>Caryophyllales</taxon>
        <taxon>Nepenthaceae</taxon>
        <taxon>Nepenthes</taxon>
    </lineage>
</organism>
<reference evidence="1" key="1">
    <citation type="submission" date="2023-05" db="EMBL/GenBank/DDBJ databases">
        <title>Nepenthes gracilis genome sequencing.</title>
        <authorList>
            <person name="Fukushima K."/>
        </authorList>
    </citation>
    <scope>NUCLEOTIDE SEQUENCE</scope>
    <source>
        <strain evidence="1">SING2019-196</strain>
    </source>
</reference>
<gene>
    <name evidence="1" type="ORF">Nepgr_018442</name>
</gene>
<comment type="caution">
    <text evidence="1">The sequence shown here is derived from an EMBL/GenBank/DDBJ whole genome shotgun (WGS) entry which is preliminary data.</text>
</comment>
<keyword evidence="2" id="KW-1185">Reference proteome</keyword>
<evidence type="ECO:0000313" key="1">
    <source>
        <dbReference type="EMBL" id="GMH16601.1"/>
    </source>
</evidence>